<dbReference type="AlphaFoldDB" id="A0A0B1ZBH7"/>
<dbReference type="GO" id="GO:0016787">
    <property type="term" value="F:hydrolase activity"/>
    <property type="evidence" value="ECO:0007669"/>
    <property type="project" value="UniProtKB-KW"/>
</dbReference>
<feature type="domain" description="SnoaL-like" evidence="1">
    <location>
        <begin position="24"/>
        <end position="117"/>
    </location>
</feature>
<proteinExistence type="predicted"/>
<evidence type="ECO:0000259" key="1">
    <source>
        <dbReference type="Pfam" id="PF12680"/>
    </source>
</evidence>
<dbReference type="EMBL" id="JQGJ01000001">
    <property type="protein sequence ID" value="KHK66648.1"/>
    <property type="molecule type" value="Genomic_DNA"/>
</dbReference>
<dbReference type="Gene3D" id="3.10.450.50">
    <property type="match status" value="1"/>
</dbReference>
<keyword evidence="2" id="KW-0378">Hydrolase</keyword>
<dbReference type="RefSeq" id="WP_014338782.1">
    <property type="nucleotide sequence ID" value="NZ_JQGJ02000002.1"/>
</dbReference>
<evidence type="ECO:0000313" key="3">
    <source>
        <dbReference type="Proteomes" id="UP000030949"/>
    </source>
</evidence>
<dbReference type="Pfam" id="PF12680">
    <property type="entry name" value="SnoaL_2"/>
    <property type="match status" value="1"/>
</dbReference>
<protein>
    <submittedName>
        <fullName evidence="2">Limonene-1,2-epoxide hydrolase</fullName>
    </submittedName>
</protein>
<name>A0A0B1ZBH7_9PSED</name>
<dbReference type="Proteomes" id="UP000030949">
    <property type="component" value="Unassembled WGS sequence"/>
</dbReference>
<sequence>MALEQERFILDMLAAWGDGSDGSRPDIDRIMATFADNAVWQLWVPGGPVIRGHAALRREIERQMSYVTHNRCTTRHIVSSERVVMTERDDYCVSNGIPMPHSMVAVYELDENGLICAWREYLDTADLARKKGVPLEQVGGPGAGVTDTH</sequence>
<gene>
    <name evidence="2" type="ORF">JZ00_02065</name>
</gene>
<dbReference type="InterPro" id="IPR037401">
    <property type="entry name" value="SnoaL-like"/>
</dbReference>
<dbReference type="InterPro" id="IPR032710">
    <property type="entry name" value="NTF2-like_dom_sf"/>
</dbReference>
<organism evidence="2 3">
    <name type="scientific">Pseudomonas frederiksbergensis</name>
    <dbReference type="NCBI Taxonomy" id="104087"/>
    <lineage>
        <taxon>Bacteria</taxon>
        <taxon>Pseudomonadati</taxon>
        <taxon>Pseudomonadota</taxon>
        <taxon>Gammaproteobacteria</taxon>
        <taxon>Pseudomonadales</taxon>
        <taxon>Pseudomonadaceae</taxon>
        <taxon>Pseudomonas</taxon>
    </lineage>
</organism>
<accession>A0A0B1ZBH7</accession>
<reference evidence="3" key="1">
    <citation type="submission" date="2015-03" db="EMBL/GenBank/DDBJ databases">
        <title>Pseudomonas frederiksbergensis hydrocarbon degrader.</title>
        <authorList>
            <person name="Brown L.M."/>
            <person name="Ruiz O.N."/>
            <person name="Mueller S."/>
            <person name="Gunasekera T.S."/>
        </authorList>
    </citation>
    <scope>NUCLEOTIDE SEQUENCE [LARGE SCALE GENOMIC DNA]</scope>
    <source>
        <strain evidence="3">SI8</strain>
    </source>
</reference>
<dbReference type="SUPFAM" id="SSF54427">
    <property type="entry name" value="NTF2-like"/>
    <property type="match status" value="1"/>
</dbReference>
<dbReference type="OrthoDB" id="9781757at2"/>
<evidence type="ECO:0000313" key="2">
    <source>
        <dbReference type="EMBL" id="KHK66648.1"/>
    </source>
</evidence>
<comment type="caution">
    <text evidence="2">The sequence shown here is derived from an EMBL/GenBank/DDBJ whole genome shotgun (WGS) entry which is preliminary data.</text>
</comment>